<dbReference type="EC" id="1.1.1.18" evidence="4"/>
<accession>A0A2Z4AGG1</accession>
<dbReference type="Gene3D" id="3.40.50.720">
    <property type="entry name" value="NAD(P)-binding Rossmann-like Domain"/>
    <property type="match status" value="1"/>
</dbReference>
<dbReference type="InterPro" id="IPR000683">
    <property type="entry name" value="Gfo/Idh/MocA-like_OxRdtase_N"/>
</dbReference>
<evidence type="ECO:0000313" key="4">
    <source>
        <dbReference type="EMBL" id="AWT59027.1"/>
    </source>
</evidence>
<dbReference type="SUPFAM" id="SSF55347">
    <property type="entry name" value="Glyceraldehyde-3-phosphate dehydrogenase-like, C-terminal domain"/>
    <property type="match status" value="1"/>
</dbReference>
<dbReference type="InterPro" id="IPR050463">
    <property type="entry name" value="Gfo/Idh/MocA_oxidrdct_glycsds"/>
</dbReference>
<proteinExistence type="predicted"/>
<dbReference type="GO" id="GO:0050112">
    <property type="term" value="F:inositol 2-dehydrogenase (NAD+) activity"/>
    <property type="evidence" value="ECO:0007669"/>
    <property type="project" value="UniProtKB-EC"/>
</dbReference>
<dbReference type="Proteomes" id="UP000247465">
    <property type="component" value="Chromosome"/>
</dbReference>
<feature type="domain" description="Gfo/Idh/MocA-like oxidoreductase N-terminal" evidence="2">
    <location>
        <begin position="3"/>
        <end position="133"/>
    </location>
</feature>
<evidence type="ECO:0000256" key="1">
    <source>
        <dbReference type="ARBA" id="ARBA00023002"/>
    </source>
</evidence>
<protein>
    <submittedName>
        <fullName evidence="4">Myo-inositol 2-dehydrogenase</fullName>
        <ecNumber evidence="4">1.1.1.18</ecNumber>
    </submittedName>
</protein>
<dbReference type="Gene3D" id="3.30.360.10">
    <property type="entry name" value="Dihydrodipicolinate Reductase, domain 2"/>
    <property type="match status" value="1"/>
</dbReference>
<dbReference type="GO" id="GO:0000166">
    <property type="term" value="F:nucleotide binding"/>
    <property type="evidence" value="ECO:0007669"/>
    <property type="project" value="InterPro"/>
</dbReference>
<dbReference type="AlphaFoldDB" id="A0A2Z4AGG1"/>
<dbReference type="Pfam" id="PF01408">
    <property type="entry name" value="GFO_IDH_MocA"/>
    <property type="match status" value="1"/>
</dbReference>
<dbReference type="InterPro" id="IPR004104">
    <property type="entry name" value="Gfo/Idh/MocA-like_OxRdtase_C"/>
</dbReference>
<dbReference type="PANTHER" id="PTHR43818">
    <property type="entry name" value="BCDNA.GH03377"/>
    <property type="match status" value="1"/>
</dbReference>
<dbReference type="InterPro" id="IPR036291">
    <property type="entry name" value="NAD(P)-bd_dom_sf"/>
</dbReference>
<evidence type="ECO:0000259" key="2">
    <source>
        <dbReference type="Pfam" id="PF01408"/>
    </source>
</evidence>
<keyword evidence="1 4" id="KW-0560">Oxidoreductase</keyword>
<name>A0A2Z4AGG1_9BACT</name>
<dbReference type="KEGG" id="mtar:DF168_00200"/>
<sequence>MYKVGIIGCGRPSNYEGSTGHGIAHHHAVGYKGCNDTKLVAVADIVRENAKAFASQHDVPRIYESYQEMIVREKLDMVSVCLWIPLHAPVVKEAATLGVKAIHCEKPMAPTYGEAKSMVETCNRSGVQLTFNHQRRFGEVFRKAKEIAHSGAIGQIHRFEGYCSNIFDWGTHWIDMMFFYNNDEPASWVIAQINSQTENKLFGVDMENQAICRIQFNNGVTGLLDTGIDKRTCALRIMGSDGLIEVTVPDGPALRFLAKGYRGWQEPEIRELKSQHMPIVFTSAITDLVDALKTGREPELSSRKALQATEVIFSAYESSRRRSRVDLPLDIEDSPFLDMLERGMIGPRKGK</sequence>
<dbReference type="Pfam" id="PF02894">
    <property type="entry name" value="GFO_IDH_MocA_C"/>
    <property type="match status" value="1"/>
</dbReference>
<gene>
    <name evidence="4" type="primary">iolG_2</name>
    <name evidence="4" type="ORF">DF168_00200</name>
</gene>
<evidence type="ECO:0000313" key="5">
    <source>
        <dbReference type="Proteomes" id="UP000247465"/>
    </source>
</evidence>
<organism evidence="4 5">
    <name type="scientific">Candidatus Moanibacter tarae</name>
    <dbReference type="NCBI Taxonomy" id="2200854"/>
    <lineage>
        <taxon>Bacteria</taxon>
        <taxon>Pseudomonadati</taxon>
        <taxon>Verrucomicrobiota</taxon>
        <taxon>Opitutia</taxon>
        <taxon>Puniceicoccales</taxon>
        <taxon>Puniceicoccales incertae sedis</taxon>
        <taxon>Candidatus Moanibacter</taxon>
    </lineage>
</organism>
<dbReference type="EMBL" id="CP029803">
    <property type="protein sequence ID" value="AWT59027.1"/>
    <property type="molecule type" value="Genomic_DNA"/>
</dbReference>
<dbReference type="PANTHER" id="PTHR43818:SF11">
    <property type="entry name" value="BCDNA.GH03377"/>
    <property type="match status" value="1"/>
</dbReference>
<feature type="domain" description="Gfo/Idh/MocA-like oxidoreductase C-terminal" evidence="3">
    <location>
        <begin position="168"/>
        <end position="327"/>
    </location>
</feature>
<evidence type="ECO:0000259" key="3">
    <source>
        <dbReference type="Pfam" id="PF02894"/>
    </source>
</evidence>
<dbReference type="SUPFAM" id="SSF51735">
    <property type="entry name" value="NAD(P)-binding Rossmann-fold domains"/>
    <property type="match status" value="1"/>
</dbReference>
<reference evidence="4 5" key="1">
    <citation type="submission" date="2018-06" db="EMBL/GenBank/DDBJ databases">
        <title>Draft Genome Sequence of a Novel Marine Bacterium Related to the Verrucomicrobia.</title>
        <authorList>
            <person name="Vosseberg J."/>
            <person name="Martijn J."/>
            <person name="Ettema T.J.G."/>
        </authorList>
    </citation>
    <scope>NUCLEOTIDE SEQUENCE [LARGE SCALE GENOMIC DNA]</scope>
    <source>
        <strain evidence="4">TARA_B100001123</strain>
    </source>
</reference>